<feature type="compositionally biased region" description="Basic residues" evidence="1">
    <location>
        <begin position="9"/>
        <end position="22"/>
    </location>
</feature>
<dbReference type="EMBL" id="RFFH01000004">
    <property type="protein sequence ID" value="RMI32612.1"/>
    <property type="molecule type" value="Genomic_DNA"/>
</dbReference>
<evidence type="ECO:0000313" key="4">
    <source>
        <dbReference type="Proteomes" id="UP000279275"/>
    </source>
</evidence>
<keyword evidence="4" id="KW-1185">Reference proteome</keyword>
<reference evidence="3 4" key="1">
    <citation type="submission" date="2018-10" db="EMBL/GenBank/DDBJ databases">
        <title>Isolation from cow dung.</title>
        <authorList>
            <person name="Ling L."/>
        </authorList>
    </citation>
    <scope>NUCLEOTIDE SEQUENCE [LARGE SCALE GENOMIC DNA]</scope>
    <source>
        <strain evidence="3 4">NEAU-LL90</strain>
    </source>
</reference>
<dbReference type="GO" id="GO:0016787">
    <property type="term" value="F:hydrolase activity"/>
    <property type="evidence" value="ECO:0007669"/>
    <property type="project" value="UniProtKB-KW"/>
</dbReference>
<dbReference type="InterPro" id="IPR000073">
    <property type="entry name" value="AB_hydrolase_1"/>
</dbReference>
<evidence type="ECO:0000256" key="1">
    <source>
        <dbReference type="SAM" id="MobiDB-lite"/>
    </source>
</evidence>
<feature type="domain" description="AB hydrolase-1" evidence="2">
    <location>
        <begin position="189"/>
        <end position="312"/>
    </location>
</feature>
<comment type="caution">
    <text evidence="3">The sequence shown here is derived from an EMBL/GenBank/DDBJ whole genome shotgun (WGS) entry which is preliminary data.</text>
</comment>
<dbReference type="SUPFAM" id="SSF53474">
    <property type="entry name" value="alpha/beta-Hydrolases"/>
    <property type="match status" value="1"/>
</dbReference>
<dbReference type="Proteomes" id="UP000279275">
    <property type="component" value="Unassembled WGS sequence"/>
</dbReference>
<dbReference type="Gene3D" id="3.40.50.1820">
    <property type="entry name" value="alpha/beta hydrolase"/>
    <property type="match status" value="1"/>
</dbReference>
<dbReference type="PANTHER" id="PTHR43798:SF33">
    <property type="entry name" value="HYDROLASE, PUTATIVE (AFU_ORTHOLOGUE AFUA_2G14860)-RELATED"/>
    <property type="match status" value="1"/>
</dbReference>
<keyword evidence="3" id="KW-0378">Hydrolase</keyword>
<name>A0A3M2L4G6_9NOCA</name>
<dbReference type="PANTHER" id="PTHR43798">
    <property type="entry name" value="MONOACYLGLYCEROL LIPASE"/>
    <property type="match status" value="1"/>
</dbReference>
<accession>A0A3M2L4G6</accession>
<evidence type="ECO:0000313" key="3">
    <source>
        <dbReference type="EMBL" id="RMI32612.1"/>
    </source>
</evidence>
<dbReference type="InterPro" id="IPR050266">
    <property type="entry name" value="AB_hydrolase_sf"/>
</dbReference>
<organism evidence="3 4">
    <name type="scientific">Nocardia stercoris</name>
    <dbReference type="NCBI Taxonomy" id="2483361"/>
    <lineage>
        <taxon>Bacteria</taxon>
        <taxon>Bacillati</taxon>
        <taxon>Actinomycetota</taxon>
        <taxon>Actinomycetes</taxon>
        <taxon>Mycobacteriales</taxon>
        <taxon>Nocardiaceae</taxon>
        <taxon>Nocardia</taxon>
    </lineage>
</organism>
<feature type="region of interest" description="Disordered" evidence="1">
    <location>
        <begin position="1"/>
        <end position="50"/>
    </location>
</feature>
<protein>
    <submittedName>
        <fullName evidence="3">Alpha/beta fold hydrolase</fullName>
    </submittedName>
</protein>
<gene>
    <name evidence="3" type="ORF">EBN03_11575</name>
</gene>
<proteinExistence type="predicted"/>
<feature type="compositionally biased region" description="Basic and acidic residues" evidence="1">
    <location>
        <begin position="28"/>
        <end position="39"/>
    </location>
</feature>
<dbReference type="AlphaFoldDB" id="A0A3M2L4G6"/>
<evidence type="ECO:0000259" key="2">
    <source>
        <dbReference type="Pfam" id="PF00561"/>
    </source>
</evidence>
<feature type="region of interest" description="Disordered" evidence="1">
    <location>
        <begin position="65"/>
        <end position="105"/>
    </location>
</feature>
<dbReference type="InterPro" id="IPR029058">
    <property type="entry name" value="AB_hydrolase_fold"/>
</dbReference>
<feature type="compositionally biased region" description="Low complexity" evidence="1">
    <location>
        <begin position="84"/>
        <end position="95"/>
    </location>
</feature>
<dbReference type="GO" id="GO:0016020">
    <property type="term" value="C:membrane"/>
    <property type="evidence" value="ECO:0007669"/>
    <property type="project" value="TreeGrafter"/>
</dbReference>
<dbReference type="Pfam" id="PF00561">
    <property type="entry name" value="Abhydrolase_1"/>
    <property type="match status" value="1"/>
</dbReference>
<sequence>MRHRDPGHPRRAGRRPGGRRRAAAVDLPGRERPVADRDQPGPPVQRHRRCSAVGARACTAALRRTGAAGRGVPPGGRGDRVGRDVPGAPRAVDGASGRGGGRPARVAPARAIRSTVECPGIRFPDERAGRVRCAVPVLATAFLTSLASASAVVAEADPVLPASADSWVTGDGGVRLRVHEYGPAAGLAPTVVLVHGYLSTSRAWDRVVSRLVPDYHVVTYDTRGNGESDHPAAPQDYALPVLADDVAAVIDATAGGRRVHLVGWDWGAGEGWEASARPDIAPKILDFTAISGQNLDLWGQWLRRSASDPAEWPAVLDQAVRSCYIALWDVPGLTGVLWNTGVTGAVLDGFVQLTGDPPPRVPPADGLASLNRYRANVFARLSAPTYAKVAVTGVHVIYGSRDPYVGAAVQTRALAGAADQLTFTEIDSGHWSPVTDPEPLTAAIRAGFGADPGGTS</sequence>